<evidence type="ECO:0000313" key="4">
    <source>
        <dbReference type="Proteomes" id="UP000516444"/>
    </source>
</evidence>
<keyword evidence="2" id="KW-1133">Transmembrane helix</keyword>
<organism evidence="3 4">
    <name type="scientific">Streptomyces aurantiacus</name>
    <dbReference type="NCBI Taxonomy" id="47760"/>
    <lineage>
        <taxon>Bacteria</taxon>
        <taxon>Bacillati</taxon>
        <taxon>Actinomycetota</taxon>
        <taxon>Actinomycetes</taxon>
        <taxon>Kitasatosporales</taxon>
        <taxon>Streptomycetaceae</taxon>
        <taxon>Streptomyces</taxon>
        <taxon>Streptomyces aurantiacus group</taxon>
    </lineage>
</organism>
<reference evidence="3 4" key="1">
    <citation type="journal article" date="2014" name="Int. J. Syst. Evol. Microbiol.">
        <title>Complete genome sequence of Corynebacterium casei LMG S-19264T (=DSM 44701T), isolated from a smear-ripened cheese.</title>
        <authorList>
            <consortium name="US DOE Joint Genome Institute (JGI-PGF)"/>
            <person name="Walter F."/>
            <person name="Albersmeier A."/>
            <person name="Kalinowski J."/>
            <person name="Ruckert C."/>
        </authorList>
    </citation>
    <scope>NUCLEOTIDE SEQUENCE [LARGE SCALE GENOMIC DNA]</scope>
    <source>
        <strain evidence="3 4">JCM 4677</strain>
    </source>
</reference>
<keyword evidence="2" id="KW-0472">Membrane</keyword>
<gene>
    <name evidence="3" type="ORF">GCM10017557_13430</name>
</gene>
<dbReference type="EMBL" id="AP023440">
    <property type="protein sequence ID" value="BCL26484.1"/>
    <property type="molecule type" value="Genomic_DNA"/>
</dbReference>
<evidence type="ECO:0000256" key="2">
    <source>
        <dbReference type="SAM" id="Phobius"/>
    </source>
</evidence>
<keyword evidence="2" id="KW-0812">Transmembrane</keyword>
<keyword evidence="4" id="KW-1185">Reference proteome</keyword>
<dbReference type="KEGG" id="sgm:GCM10017557_13430"/>
<dbReference type="RefSeq" id="WP_190855958.1">
    <property type="nucleotide sequence ID" value="NZ_AP023440.1"/>
</dbReference>
<sequence>MSTSDSSPPDSSPLPSSPPESGLPAGGPSDRHGLIVLSWAWVGAPLAYGLYELVRKATQLFTG</sequence>
<proteinExistence type="predicted"/>
<evidence type="ECO:0000256" key="1">
    <source>
        <dbReference type="SAM" id="MobiDB-lite"/>
    </source>
</evidence>
<feature type="transmembrane region" description="Helical" evidence="2">
    <location>
        <begin position="33"/>
        <end position="51"/>
    </location>
</feature>
<feature type="compositionally biased region" description="Low complexity" evidence="1">
    <location>
        <begin position="19"/>
        <end position="28"/>
    </location>
</feature>
<dbReference type="Proteomes" id="UP000516444">
    <property type="component" value="Chromosome"/>
</dbReference>
<feature type="region of interest" description="Disordered" evidence="1">
    <location>
        <begin position="1"/>
        <end position="28"/>
    </location>
</feature>
<accession>A0A7G1NXW7</accession>
<protein>
    <submittedName>
        <fullName evidence="3">Uncharacterized protein</fullName>
    </submittedName>
</protein>
<evidence type="ECO:0000313" key="3">
    <source>
        <dbReference type="EMBL" id="BCL26484.1"/>
    </source>
</evidence>
<dbReference type="AlphaFoldDB" id="A0A7G1NXW7"/>
<name>A0A7G1NXW7_9ACTN</name>